<dbReference type="Gene3D" id="3.30.560.10">
    <property type="entry name" value="Glucose Oxidase, domain 3"/>
    <property type="match status" value="1"/>
</dbReference>
<dbReference type="AlphaFoldDB" id="A0A9Q0RMN2"/>
<dbReference type="InterPro" id="IPR002579">
    <property type="entry name" value="Met_Sox_Rdtase_MsrB_dom"/>
</dbReference>
<organism evidence="10 11">
    <name type="scientific">Blomia tropicalis</name>
    <name type="common">Mite</name>
    <dbReference type="NCBI Taxonomy" id="40697"/>
    <lineage>
        <taxon>Eukaryota</taxon>
        <taxon>Metazoa</taxon>
        <taxon>Ecdysozoa</taxon>
        <taxon>Arthropoda</taxon>
        <taxon>Chelicerata</taxon>
        <taxon>Arachnida</taxon>
        <taxon>Acari</taxon>
        <taxon>Acariformes</taxon>
        <taxon>Sarcoptiformes</taxon>
        <taxon>Astigmata</taxon>
        <taxon>Glycyphagoidea</taxon>
        <taxon>Echimyopodidae</taxon>
        <taxon>Blomia</taxon>
    </lineage>
</organism>
<dbReference type="PROSITE" id="PS51790">
    <property type="entry name" value="MSRB"/>
    <property type="match status" value="1"/>
</dbReference>
<dbReference type="GO" id="GO:0050660">
    <property type="term" value="F:flavin adenine dinucleotide binding"/>
    <property type="evidence" value="ECO:0007669"/>
    <property type="project" value="InterPro"/>
</dbReference>
<feature type="binding site" evidence="7">
    <location>
        <position position="208"/>
    </location>
    <ligand>
        <name>FAD</name>
        <dbReference type="ChEBI" id="CHEBI:57692"/>
    </ligand>
</feature>
<comment type="caution">
    <text evidence="10">The sequence shown here is derived from an EMBL/GenBank/DDBJ whole genome shotgun (WGS) entry which is preliminary data.</text>
</comment>
<dbReference type="SUPFAM" id="SSF54373">
    <property type="entry name" value="FAD-linked reductases, C-terminal domain"/>
    <property type="match status" value="1"/>
</dbReference>
<feature type="domain" description="MsrB" evidence="9">
    <location>
        <begin position="38"/>
        <end position="125"/>
    </location>
</feature>
<dbReference type="GO" id="GO:0033743">
    <property type="term" value="F:peptide-methionine (R)-S-oxide reductase activity"/>
    <property type="evidence" value="ECO:0007669"/>
    <property type="project" value="InterPro"/>
</dbReference>
<dbReference type="Pfam" id="PF05199">
    <property type="entry name" value="GMC_oxred_C"/>
    <property type="match status" value="1"/>
</dbReference>
<dbReference type="Pfam" id="PF01641">
    <property type="entry name" value="SelR"/>
    <property type="match status" value="1"/>
</dbReference>
<keyword evidence="6" id="KW-0560">Oxidoreductase</keyword>
<dbReference type="SUPFAM" id="SSF51316">
    <property type="entry name" value="Mss4-like"/>
    <property type="match status" value="1"/>
</dbReference>
<dbReference type="InterPro" id="IPR011057">
    <property type="entry name" value="Mss4-like_sf"/>
</dbReference>
<evidence type="ECO:0000256" key="2">
    <source>
        <dbReference type="ARBA" id="ARBA00007174"/>
    </source>
</evidence>
<comment type="similarity">
    <text evidence="3">Belongs to the GMC oxidoreductase family.</text>
</comment>
<reference evidence="10" key="1">
    <citation type="submission" date="2022-12" db="EMBL/GenBank/DDBJ databases">
        <title>Genome assemblies of Blomia tropicalis.</title>
        <authorList>
            <person name="Cui Y."/>
        </authorList>
    </citation>
    <scope>NUCLEOTIDE SEQUENCE</scope>
    <source>
        <tissue evidence="10">Adult mites</tissue>
    </source>
</reference>
<evidence type="ECO:0000256" key="6">
    <source>
        <dbReference type="ARBA" id="ARBA00023002"/>
    </source>
</evidence>
<keyword evidence="5 7" id="KW-0274">FAD</keyword>
<keyword evidence="11" id="KW-1185">Reference proteome</keyword>
<evidence type="ECO:0000259" key="9">
    <source>
        <dbReference type="PROSITE" id="PS51790"/>
    </source>
</evidence>
<dbReference type="PANTHER" id="PTHR11552:SF147">
    <property type="entry name" value="CHOLINE DEHYDROGENASE, MITOCHONDRIAL"/>
    <property type="match status" value="1"/>
</dbReference>
<evidence type="ECO:0000313" key="11">
    <source>
        <dbReference type="Proteomes" id="UP001142055"/>
    </source>
</evidence>
<proteinExistence type="inferred from homology"/>
<protein>
    <recommendedName>
        <fullName evidence="9">MsrB domain-containing protein</fullName>
    </recommendedName>
</protein>
<evidence type="ECO:0000256" key="5">
    <source>
        <dbReference type="ARBA" id="ARBA00022827"/>
    </source>
</evidence>
<dbReference type="PANTHER" id="PTHR11552">
    <property type="entry name" value="GLUCOSE-METHANOL-CHOLINE GMC OXIDOREDUCTASE"/>
    <property type="match status" value="1"/>
</dbReference>
<feature type="binding site" evidence="7">
    <location>
        <position position="345"/>
    </location>
    <ligand>
        <name>FAD</name>
        <dbReference type="ChEBI" id="CHEBI:57692"/>
    </ligand>
</feature>
<evidence type="ECO:0000256" key="3">
    <source>
        <dbReference type="ARBA" id="ARBA00010790"/>
    </source>
</evidence>
<comment type="similarity">
    <text evidence="2">Belongs to the MsrB Met sulfoxide reductase family.</text>
</comment>
<name>A0A9Q0RMN2_BLOTA</name>
<feature type="compositionally biased region" description="Basic and acidic residues" evidence="8">
    <location>
        <begin position="19"/>
        <end position="29"/>
    </location>
</feature>
<dbReference type="GO" id="GO:0016614">
    <property type="term" value="F:oxidoreductase activity, acting on CH-OH group of donors"/>
    <property type="evidence" value="ECO:0007669"/>
    <property type="project" value="InterPro"/>
</dbReference>
<evidence type="ECO:0000256" key="4">
    <source>
        <dbReference type="ARBA" id="ARBA00022630"/>
    </source>
</evidence>
<dbReference type="PIRSF" id="PIRSF000137">
    <property type="entry name" value="Alcohol_oxidase"/>
    <property type="match status" value="1"/>
</dbReference>
<dbReference type="EMBL" id="JAPWDV010000001">
    <property type="protein sequence ID" value="KAJ6221558.1"/>
    <property type="molecule type" value="Genomic_DNA"/>
</dbReference>
<dbReference type="Proteomes" id="UP001142055">
    <property type="component" value="Chromosome 1"/>
</dbReference>
<dbReference type="Gene3D" id="2.170.150.20">
    <property type="entry name" value="Peptide methionine sulfoxide reductase"/>
    <property type="match status" value="1"/>
</dbReference>
<dbReference type="Pfam" id="PF00732">
    <property type="entry name" value="GMC_oxred_N"/>
    <property type="match status" value="1"/>
</dbReference>
<accession>A0A9Q0RMN2</accession>
<evidence type="ECO:0000256" key="7">
    <source>
        <dbReference type="PIRSR" id="PIRSR000137-2"/>
    </source>
</evidence>
<evidence type="ECO:0000256" key="8">
    <source>
        <dbReference type="SAM" id="MobiDB-lite"/>
    </source>
</evidence>
<feature type="binding site" evidence="7">
    <location>
        <position position="666"/>
    </location>
    <ligand>
        <name>FAD</name>
        <dbReference type="ChEBI" id="CHEBI:57692"/>
    </ligand>
</feature>
<dbReference type="SUPFAM" id="SSF51905">
    <property type="entry name" value="FAD/NAD(P)-binding domain"/>
    <property type="match status" value="1"/>
</dbReference>
<sequence length="711" mass="80272">MNNLCNLMGNSMQNQQDQRSFKSNDDKSSKKPKIQLDQSELRSRLTPIQYAVTQEKATERPYTGEYTEHRETGEYLCVVCEQDLFKSDDKFDSHCGWPAFSVPSTNDSVDCTDDYTLNMIRTEISVYDYIIVGAGSAGCVLANRLSEDKHNTVLLLEAGGSESSITEVPQSIFQLQHTPLFWKYRTTPQRRSCFGLDDHRMWWPRGKVLGGCSSINNMMYVRGNRHDYDLWSQSGAIGWSYNEVLPYFIKAEDVRDPDLAINGYHGTKGPLTVQRTTWMSQLSHTFIDSVKMFGFKILDYNGPSQIGFGVAQTTIRRGGRCSAARAYLRDIRTRPNLHVVTFAFVTKVLFNQHREAVGVMFDRFDKHQNLVMARKEVILSGGAINSAQLLMLSGIGPSSHLNQLGIPVLADLPVGNNLQDHIFSFGLNFEARAPKPITEFWTHIQARVQSFPNIVRNVATGTGPLASNNGQDVTGFIRTSFANPNLPDMPDFQVSFIAGCLSSDDGLHFRRVVGINDQMWEAVFKPFMRRHCYMVIPILLKPRSSGYIRLASRDPYVHPIIEPNYFSHWNDLDSMAEALEISFRLVNTTLFQERFDSVPSSLVIPGCERYLPLYSREYMRCMAQTLTATTYHGVGTCKMGLPSDPTTVVDYELKVKGVRRLRVVDGSIMPDVTSGNTNAPIIMIAEKAADMIRGIRFTPKVALPEYVRHIY</sequence>
<comment type="cofactor">
    <cofactor evidence="1 7">
        <name>FAD</name>
        <dbReference type="ChEBI" id="CHEBI:57692"/>
    </cofactor>
</comment>
<keyword evidence="4" id="KW-0285">Flavoprotein</keyword>
<dbReference type="OMA" id="NATFQAD"/>
<dbReference type="InterPro" id="IPR007867">
    <property type="entry name" value="GMC_OxRtase_C"/>
</dbReference>
<feature type="region of interest" description="Disordered" evidence="8">
    <location>
        <begin position="8"/>
        <end position="38"/>
    </location>
</feature>
<dbReference type="InterPro" id="IPR036188">
    <property type="entry name" value="FAD/NAD-bd_sf"/>
</dbReference>
<dbReference type="Gene3D" id="3.50.50.60">
    <property type="entry name" value="FAD/NAD(P)-binding domain"/>
    <property type="match status" value="1"/>
</dbReference>
<dbReference type="InterPro" id="IPR000172">
    <property type="entry name" value="GMC_OxRdtase_N"/>
</dbReference>
<dbReference type="InterPro" id="IPR012132">
    <property type="entry name" value="GMC_OxRdtase"/>
</dbReference>
<gene>
    <name evidence="10" type="ORF">RDWZM_000103</name>
</gene>
<feature type="compositionally biased region" description="Polar residues" evidence="8">
    <location>
        <begin position="8"/>
        <end position="18"/>
    </location>
</feature>
<evidence type="ECO:0000256" key="1">
    <source>
        <dbReference type="ARBA" id="ARBA00001974"/>
    </source>
</evidence>
<evidence type="ECO:0000313" key="10">
    <source>
        <dbReference type="EMBL" id="KAJ6221558.1"/>
    </source>
</evidence>